<name>A0A0C9VCA7_SPHS4</name>
<sequence>MRVRLLAVVLVVLRVVEGHTRSPNEHPTLPRDAHPLHDVLHASKQSARAPVDVSDFVQGTTISDASKARLADLDSIESAGNDDETNTDRNKNGDADGDEQTDPATPDANVKLDLGPGSALTGAPDAASATSKHEGTDDSGSGARAGDAAKNGTHTSTSDLTDGAIAINGTGIDGGDTNVTSSSAVSSTPAAIFSFTPSASITADPATSITADPAASTPPPVVSSPPAAQSSPAA</sequence>
<reference evidence="3 4" key="1">
    <citation type="submission" date="2014-06" db="EMBL/GenBank/DDBJ databases">
        <title>Evolutionary Origins and Diversification of the Mycorrhizal Mutualists.</title>
        <authorList>
            <consortium name="DOE Joint Genome Institute"/>
            <consortium name="Mycorrhizal Genomics Consortium"/>
            <person name="Kohler A."/>
            <person name="Kuo A."/>
            <person name="Nagy L.G."/>
            <person name="Floudas D."/>
            <person name="Copeland A."/>
            <person name="Barry K.W."/>
            <person name="Cichocki N."/>
            <person name="Veneault-Fourrey C."/>
            <person name="LaButti K."/>
            <person name="Lindquist E.A."/>
            <person name="Lipzen A."/>
            <person name="Lundell T."/>
            <person name="Morin E."/>
            <person name="Murat C."/>
            <person name="Riley R."/>
            <person name="Ohm R."/>
            <person name="Sun H."/>
            <person name="Tunlid A."/>
            <person name="Henrissat B."/>
            <person name="Grigoriev I.V."/>
            <person name="Hibbett D.S."/>
            <person name="Martin F."/>
        </authorList>
    </citation>
    <scope>NUCLEOTIDE SEQUENCE [LARGE SCALE GENOMIC DNA]</scope>
    <source>
        <strain evidence="3 4">SS14</strain>
    </source>
</reference>
<dbReference type="Proteomes" id="UP000054279">
    <property type="component" value="Unassembled WGS sequence"/>
</dbReference>
<proteinExistence type="predicted"/>
<feature type="region of interest" description="Disordered" evidence="1">
    <location>
        <begin position="75"/>
        <end position="163"/>
    </location>
</feature>
<evidence type="ECO:0000256" key="1">
    <source>
        <dbReference type="SAM" id="MobiDB-lite"/>
    </source>
</evidence>
<feature type="compositionally biased region" description="Low complexity" evidence="1">
    <location>
        <begin position="203"/>
        <end position="215"/>
    </location>
</feature>
<feature type="chain" id="PRO_5002204583" evidence="2">
    <location>
        <begin position="19"/>
        <end position="234"/>
    </location>
</feature>
<keyword evidence="2" id="KW-0732">Signal</keyword>
<dbReference type="AlphaFoldDB" id="A0A0C9VCA7"/>
<feature type="compositionally biased region" description="Low complexity" evidence="1">
    <location>
        <begin position="224"/>
        <end position="234"/>
    </location>
</feature>
<organism evidence="3 4">
    <name type="scientific">Sphaerobolus stellatus (strain SS14)</name>
    <dbReference type="NCBI Taxonomy" id="990650"/>
    <lineage>
        <taxon>Eukaryota</taxon>
        <taxon>Fungi</taxon>
        <taxon>Dikarya</taxon>
        <taxon>Basidiomycota</taxon>
        <taxon>Agaricomycotina</taxon>
        <taxon>Agaricomycetes</taxon>
        <taxon>Phallomycetidae</taxon>
        <taxon>Geastrales</taxon>
        <taxon>Sphaerobolaceae</taxon>
        <taxon>Sphaerobolus</taxon>
    </lineage>
</organism>
<gene>
    <name evidence="3" type="ORF">M422DRAFT_51687</name>
</gene>
<evidence type="ECO:0000256" key="2">
    <source>
        <dbReference type="SAM" id="SignalP"/>
    </source>
</evidence>
<evidence type="ECO:0000313" key="3">
    <source>
        <dbReference type="EMBL" id="KIJ34916.1"/>
    </source>
</evidence>
<dbReference type="HOGENOM" id="CLU_1185663_0_0_1"/>
<feature type="signal peptide" evidence="2">
    <location>
        <begin position="1"/>
        <end position="18"/>
    </location>
</feature>
<protein>
    <submittedName>
        <fullName evidence="3">Uncharacterized protein</fullName>
    </submittedName>
</protein>
<evidence type="ECO:0000313" key="4">
    <source>
        <dbReference type="Proteomes" id="UP000054279"/>
    </source>
</evidence>
<dbReference type="EMBL" id="KN837194">
    <property type="protein sequence ID" value="KIJ34916.1"/>
    <property type="molecule type" value="Genomic_DNA"/>
</dbReference>
<accession>A0A0C9VCA7</accession>
<feature type="region of interest" description="Disordered" evidence="1">
    <location>
        <begin position="203"/>
        <end position="234"/>
    </location>
</feature>
<keyword evidence="4" id="KW-1185">Reference proteome</keyword>
<feature type="compositionally biased region" description="Low complexity" evidence="1">
    <location>
        <begin position="138"/>
        <end position="149"/>
    </location>
</feature>